<accession>A0A414P877</accession>
<gene>
    <name evidence="1" type="ORF">DW672_03680</name>
</gene>
<reference evidence="1 2" key="1">
    <citation type="submission" date="2018-08" db="EMBL/GenBank/DDBJ databases">
        <title>A genome reference for cultivated species of the human gut microbiota.</title>
        <authorList>
            <person name="Zou Y."/>
            <person name="Xue W."/>
            <person name="Luo G."/>
        </authorList>
    </citation>
    <scope>NUCLEOTIDE SEQUENCE [LARGE SCALE GENOMIC DNA]</scope>
    <source>
        <strain evidence="1 2">AM25-1LB</strain>
    </source>
</reference>
<name>A0A414P877_9FIRM</name>
<comment type="caution">
    <text evidence="1">The sequence shown here is derived from an EMBL/GenBank/DDBJ whole genome shotgun (WGS) entry which is preliminary data.</text>
</comment>
<sequence>MVNIIGGVGIGIGESSGVMGLLVYLTENDKDEPILQADLYPVSGVGSIAQVDIRIKYCPNCGRKLV</sequence>
<evidence type="ECO:0000313" key="2">
    <source>
        <dbReference type="Proteomes" id="UP000284902"/>
    </source>
</evidence>
<dbReference type="Proteomes" id="UP000284902">
    <property type="component" value="Unassembled WGS sequence"/>
</dbReference>
<evidence type="ECO:0000313" key="1">
    <source>
        <dbReference type="EMBL" id="RHF62352.1"/>
    </source>
</evidence>
<dbReference type="RefSeq" id="WP_118212602.1">
    <property type="nucleotide sequence ID" value="NZ_JAQEAN010000008.1"/>
</dbReference>
<dbReference type="AlphaFoldDB" id="A0A414P877"/>
<dbReference type="EMBL" id="QRHG01000006">
    <property type="protein sequence ID" value="RHF62352.1"/>
    <property type="molecule type" value="Genomic_DNA"/>
</dbReference>
<proteinExistence type="predicted"/>
<protein>
    <submittedName>
        <fullName evidence="1">Uncharacterized protein</fullName>
    </submittedName>
</protein>
<organism evidence="1 2">
    <name type="scientific">[Ruminococcus] lactaris</name>
    <dbReference type="NCBI Taxonomy" id="46228"/>
    <lineage>
        <taxon>Bacteria</taxon>
        <taxon>Bacillati</taxon>
        <taxon>Bacillota</taxon>
        <taxon>Clostridia</taxon>
        <taxon>Lachnospirales</taxon>
        <taxon>Lachnospiraceae</taxon>
        <taxon>Mediterraneibacter</taxon>
    </lineage>
</organism>